<feature type="compositionally biased region" description="Acidic residues" evidence="1">
    <location>
        <begin position="83"/>
        <end position="100"/>
    </location>
</feature>
<organism evidence="4 5">
    <name type="scientific">Dietzia maris</name>
    <dbReference type="NCBI Taxonomy" id="37915"/>
    <lineage>
        <taxon>Bacteria</taxon>
        <taxon>Bacillati</taxon>
        <taxon>Actinomycetota</taxon>
        <taxon>Actinomycetes</taxon>
        <taxon>Mycobacteriales</taxon>
        <taxon>Dietziaceae</taxon>
        <taxon>Dietzia</taxon>
    </lineage>
</organism>
<sequence>MTVTPRSARTRSRTLAAVSGLAALALALGACGEEGEAEQAVGEATSAVGSVAAEATSAVGDAMNDGGEGGEGGATTGNGPQPEDSEEGGGESPNPDEEFLNDIQRVGVDTPDEQDYITRGRDACASFDEGTGYIDVLQMYNDAHPDAPVIEAPAVVTAAVKAYCSQHLPLVGDGGENGGGENGGGENGGSENSEGA</sequence>
<evidence type="ECO:0000256" key="2">
    <source>
        <dbReference type="SAM" id="SignalP"/>
    </source>
</evidence>
<dbReference type="PROSITE" id="PS51257">
    <property type="entry name" value="PROKAR_LIPOPROTEIN"/>
    <property type="match status" value="1"/>
</dbReference>
<accession>A0AAE4R429</accession>
<feature type="signal peptide" evidence="2">
    <location>
        <begin position="1"/>
        <end position="32"/>
    </location>
</feature>
<proteinExistence type="predicted"/>
<protein>
    <submittedName>
        <fullName evidence="4">DUF732 domain-containing protein</fullName>
    </submittedName>
</protein>
<dbReference type="EMBL" id="JAWLKJ010000004">
    <property type="protein sequence ID" value="MDV6300606.1"/>
    <property type="molecule type" value="Genomic_DNA"/>
</dbReference>
<comment type="caution">
    <text evidence="4">The sequence shown here is derived from an EMBL/GenBank/DDBJ whole genome shotgun (WGS) entry which is preliminary data.</text>
</comment>
<gene>
    <name evidence="4" type="ORF">R3P82_15970</name>
</gene>
<name>A0AAE4R429_9ACTN</name>
<dbReference type="InterPro" id="IPR007969">
    <property type="entry name" value="DUF732"/>
</dbReference>
<dbReference type="AlphaFoldDB" id="A0AAE4R429"/>
<evidence type="ECO:0000259" key="3">
    <source>
        <dbReference type="Pfam" id="PF05305"/>
    </source>
</evidence>
<feature type="region of interest" description="Disordered" evidence="1">
    <location>
        <begin position="168"/>
        <end position="196"/>
    </location>
</feature>
<reference evidence="4" key="1">
    <citation type="submission" date="2023-10" db="EMBL/GenBank/DDBJ databases">
        <title>Development of a sustainable strategy for remediation of hydrocarbon-contaminated territories based on the waste exchange concept.</title>
        <authorList>
            <person name="Krivoruchko A."/>
        </authorList>
    </citation>
    <scope>NUCLEOTIDE SEQUENCE</scope>
    <source>
        <strain evidence="4">IEGM 1175</strain>
    </source>
</reference>
<evidence type="ECO:0000313" key="4">
    <source>
        <dbReference type="EMBL" id="MDV6300606.1"/>
    </source>
</evidence>
<feature type="chain" id="PRO_5042127267" evidence="2">
    <location>
        <begin position="33"/>
        <end position="196"/>
    </location>
</feature>
<feature type="domain" description="DUF732" evidence="3">
    <location>
        <begin position="96"/>
        <end position="166"/>
    </location>
</feature>
<evidence type="ECO:0000256" key="1">
    <source>
        <dbReference type="SAM" id="MobiDB-lite"/>
    </source>
</evidence>
<dbReference type="RefSeq" id="WP_317471055.1">
    <property type="nucleotide sequence ID" value="NZ_JAWLKJ010000004.1"/>
</dbReference>
<dbReference type="Proteomes" id="UP001185873">
    <property type="component" value="Unassembled WGS sequence"/>
</dbReference>
<dbReference type="Pfam" id="PF05305">
    <property type="entry name" value="DUF732"/>
    <property type="match status" value="1"/>
</dbReference>
<feature type="region of interest" description="Disordered" evidence="1">
    <location>
        <begin position="48"/>
        <end position="121"/>
    </location>
</feature>
<feature type="compositionally biased region" description="Gly residues" evidence="1">
    <location>
        <begin position="172"/>
        <end position="188"/>
    </location>
</feature>
<evidence type="ECO:0000313" key="5">
    <source>
        <dbReference type="Proteomes" id="UP001185873"/>
    </source>
</evidence>
<feature type="compositionally biased region" description="Gly residues" evidence="1">
    <location>
        <begin position="66"/>
        <end position="76"/>
    </location>
</feature>
<keyword evidence="2" id="KW-0732">Signal</keyword>